<dbReference type="AlphaFoldDB" id="A0AAN6BXM4"/>
<dbReference type="InterPro" id="IPR027417">
    <property type="entry name" value="P-loop_NTPase"/>
</dbReference>
<protein>
    <recommendedName>
        <fullName evidence="5">AAA+ ATPase domain-containing protein</fullName>
    </recommendedName>
</protein>
<dbReference type="InterPro" id="IPR000641">
    <property type="entry name" value="CbxX/CfxQ"/>
</dbReference>
<comment type="similarity">
    <text evidence="1">Belongs to the CbxX/CfxQ family.</text>
</comment>
<organism evidence="6 7">
    <name type="scientific">Fusarium austroamericanum</name>
    <dbReference type="NCBI Taxonomy" id="282268"/>
    <lineage>
        <taxon>Eukaryota</taxon>
        <taxon>Fungi</taxon>
        <taxon>Dikarya</taxon>
        <taxon>Ascomycota</taxon>
        <taxon>Pezizomycotina</taxon>
        <taxon>Sordariomycetes</taxon>
        <taxon>Hypocreomycetidae</taxon>
        <taxon>Hypocreales</taxon>
        <taxon>Nectriaceae</taxon>
        <taxon>Fusarium</taxon>
    </lineage>
</organism>
<dbReference type="CDD" id="cd00009">
    <property type="entry name" value="AAA"/>
    <property type="match status" value="2"/>
</dbReference>
<feature type="domain" description="AAA+ ATPase" evidence="5">
    <location>
        <begin position="354"/>
        <end position="484"/>
    </location>
</feature>
<dbReference type="InterPro" id="IPR003959">
    <property type="entry name" value="ATPase_AAA_core"/>
</dbReference>
<dbReference type="Pfam" id="PF00004">
    <property type="entry name" value="AAA"/>
    <property type="match status" value="3"/>
</dbReference>
<evidence type="ECO:0000313" key="6">
    <source>
        <dbReference type="EMBL" id="KAF5233614.1"/>
    </source>
</evidence>
<dbReference type="GO" id="GO:0016887">
    <property type="term" value="F:ATP hydrolysis activity"/>
    <property type="evidence" value="ECO:0007669"/>
    <property type="project" value="InterPro"/>
</dbReference>
<feature type="compositionally biased region" description="Polar residues" evidence="4">
    <location>
        <begin position="922"/>
        <end position="936"/>
    </location>
</feature>
<dbReference type="Gene3D" id="1.10.8.60">
    <property type="match status" value="2"/>
</dbReference>
<evidence type="ECO:0000256" key="1">
    <source>
        <dbReference type="ARBA" id="ARBA00010378"/>
    </source>
</evidence>
<accession>A0AAN6BXM4</accession>
<dbReference type="EMBL" id="JAAMOD010000250">
    <property type="protein sequence ID" value="KAF5233614.1"/>
    <property type="molecule type" value="Genomic_DNA"/>
</dbReference>
<evidence type="ECO:0000256" key="2">
    <source>
        <dbReference type="ARBA" id="ARBA00022741"/>
    </source>
</evidence>
<proteinExistence type="inferred from homology"/>
<feature type="domain" description="AAA+ ATPase" evidence="5">
    <location>
        <begin position="640"/>
        <end position="789"/>
    </location>
</feature>
<feature type="compositionally biased region" description="Basic and acidic residues" evidence="4">
    <location>
        <begin position="991"/>
        <end position="1007"/>
    </location>
</feature>
<keyword evidence="7" id="KW-1185">Reference proteome</keyword>
<name>A0AAN6BXM4_FUSAU</name>
<evidence type="ECO:0000256" key="3">
    <source>
        <dbReference type="ARBA" id="ARBA00022840"/>
    </source>
</evidence>
<keyword evidence="3" id="KW-0067">ATP-binding</keyword>
<dbReference type="Gene3D" id="3.40.50.300">
    <property type="entry name" value="P-loop containing nucleotide triphosphate hydrolases"/>
    <property type="match status" value="3"/>
</dbReference>
<dbReference type="GO" id="GO:0005524">
    <property type="term" value="F:ATP binding"/>
    <property type="evidence" value="ECO:0007669"/>
    <property type="project" value="UniProtKB-KW"/>
</dbReference>
<evidence type="ECO:0000256" key="4">
    <source>
        <dbReference type="SAM" id="MobiDB-lite"/>
    </source>
</evidence>
<evidence type="ECO:0000313" key="7">
    <source>
        <dbReference type="Proteomes" id="UP000537989"/>
    </source>
</evidence>
<feature type="compositionally biased region" description="Polar residues" evidence="4">
    <location>
        <begin position="944"/>
        <end position="953"/>
    </location>
</feature>
<gene>
    <name evidence="6" type="ORF">FAUST_8050</name>
</gene>
<reference evidence="6 7" key="1">
    <citation type="submission" date="2020-02" db="EMBL/GenBank/DDBJ databases">
        <title>Identification and distribution of gene clusters putatively required for synthesis of sphingolipid metabolism inhibitors in phylogenetically diverse species of the filamentous fungus Fusarium.</title>
        <authorList>
            <person name="Kim H.-S."/>
            <person name="Busman M."/>
            <person name="Brown D.W."/>
            <person name="Divon H."/>
            <person name="Uhlig S."/>
            <person name="Proctor R.H."/>
        </authorList>
    </citation>
    <scope>NUCLEOTIDE SEQUENCE [LARGE SCALE GENOMIC DNA]</scope>
    <source>
        <strain evidence="6 7">NRRL 2903</strain>
    </source>
</reference>
<dbReference type="PANTHER" id="PTHR43392">
    <property type="entry name" value="AAA-TYPE ATPASE FAMILY PROTEIN / ANKYRIN REPEAT FAMILY PROTEIN"/>
    <property type="match status" value="1"/>
</dbReference>
<dbReference type="PANTHER" id="PTHR43392:SF2">
    <property type="entry name" value="AAA-TYPE ATPASE FAMILY PROTEIN _ ANKYRIN REPEAT FAMILY PROTEIN"/>
    <property type="match status" value="1"/>
</dbReference>
<comment type="caution">
    <text evidence="6">The sequence shown here is derived from an EMBL/GenBank/DDBJ whole genome shotgun (WGS) entry which is preliminary data.</text>
</comment>
<dbReference type="InterPro" id="IPR050773">
    <property type="entry name" value="CbxX/CfxQ_RuBisCO_ESX"/>
</dbReference>
<keyword evidence="2" id="KW-0547">Nucleotide-binding</keyword>
<dbReference type="InterPro" id="IPR003593">
    <property type="entry name" value="AAA+_ATPase"/>
</dbReference>
<dbReference type="Proteomes" id="UP000537989">
    <property type="component" value="Unassembled WGS sequence"/>
</dbReference>
<feature type="region of interest" description="Disordered" evidence="4">
    <location>
        <begin position="919"/>
        <end position="1007"/>
    </location>
</feature>
<dbReference type="FunFam" id="3.40.50.300:FF:000216">
    <property type="entry name" value="Type VII secretion ATPase EccA"/>
    <property type="match status" value="1"/>
</dbReference>
<feature type="domain" description="AAA+ ATPase" evidence="5">
    <location>
        <begin position="70"/>
        <end position="207"/>
    </location>
</feature>
<dbReference type="SMART" id="SM00382">
    <property type="entry name" value="AAA"/>
    <property type="match status" value="3"/>
</dbReference>
<dbReference type="PRINTS" id="PR00819">
    <property type="entry name" value="CBXCFQXSUPER"/>
</dbReference>
<dbReference type="SUPFAM" id="SSF52540">
    <property type="entry name" value="P-loop containing nucleoside triphosphate hydrolases"/>
    <property type="match status" value="3"/>
</dbReference>
<evidence type="ECO:0000259" key="5">
    <source>
        <dbReference type="SMART" id="SM00382"/>
    </source>
</evidence>
<sequence length="1074" mass="120215">MKLRQNPFGPVESTAARVWSTCPEESKDLAGWVIDEVMAYQGLEDVKNAFLRLRHKVEVAELQGKDPKQDNYNAVFQGNPGTGKTSIARLYGELLAALDIIPNSDDFVETSGVALAARGPSNLDHNVKLLLEHEDEPGVLFVDESYQLLSSYSGKQVLDLILKAMSDKLGRLVVIFAGYKEEMEPFFQHNPGLKSRIPYTFNFSNLTAAELWELFDKSLEDKYANMHFEHRNGALELQIAVNRLVRRSSERSFGNAREVQHFIASMHDRQAERLWNERHIGDQSIPAKRQRSCIFTRDDALGMPPSAAFTSKAWAKLQSLVGLEEVKHSVESLIGSLQHNYERELQLKQPLQVPLNRVLVGQPGTGKTTVAKLYGQILSDLGLLSRSDGKILTILSRTPTDDQIVVVKSPADFIGSHVGESEEKTMAILAATVGKVLVIDEAYMLDDGGSNSGSFKASVIDTIVANVQGDSNEDRCILLLGYEDNMSNLMRNMNPGLSRRFQASQPWRFCNFSPSEMGQILNRKLRLEQLNITSRALEVAQDMLARASTRPDFSNASQVDQCLGVAKNNYVYRLSKLSSRERLSHLPLIPEDFDPDLERRNEKCNQYLRGKLGDDIIQRLTKYELVGKEAAGQTNLSMLLPNRLVFKGPSGTGKTTAVQALSRIYYNLGLLSSSEVVQVTPMDLIGQYVGQTVPKTRKHLEKSLGKVLVIDRASSLGRGQYGNEALEEILQFISGLSYLKTIVIVLSDSTKDIDVLFKEHPSLQVQFEEEIVFSDLLPDDCIVMLSRELATLSFQIQDESPLKGQAKLRDSILRLQQATGFQNAKDVKTLARKVAAKAFELNVIAGVANSPRMTFRESVKDSLGVTYQVITKCVHEMTEQRRALFLTNLQIRTNDQIARAKHTSLLGDSSYGLIKRADAEQDTNQATEDQSDQQTRVKTRAKQNQRVSTFENRNMTREGSHGAAQQEETRQCNKKQQTDGDSDNIQSAKATESDSQKREKKSFEDSKISEAEEVKVELSIKEMGDLREKEEEALKRKCHTLKLCPAGFAWRKVGTEFHCEGGSHSVSVDELRRM</sequence>